<accession>A0A067D3H7</accession>
<organism evidence="4 5">
    <name type="scientific">Saprolegnia parasitica (strain CBS 223.65)</name>
    <dbReference type="NCBI Taxonomy" id="695850"/>
    <lineage>
        <taxon>Eukaryota</taxon>
        <taxon>Sar</taxon>
        <taxon>Stramenopiles</taxon>
        <taxon>Oomycota</taxon>
        <taxon>Saprolegniomycetes</taxon>
        <taxon>Saprolegniales</taxon>
        <taxon>Saprolegniaceae</taxon>
        <taxon>Saprolegnia</taxon>
    </lineage>
</organism>
<dbReference type="KEGG" id="spar:SPRG_01597"/>
<evidence type="ECO:0000313" key="5">
    <source>
        <dbReference type="Proteomes" id="UP000030745"/>
    </source>
</evidence>
<feature type="transmembrane region" description="Helical" evidence="1">
    <location>
        <begin position="263"/>
        <end position="285"/>
    </location>
</feature>
<dbReference type="InterPro" id="IPR043968">
    <property type="entry name" value="SGNH"/>
</dbReference>
<keyword evidence="1" id="KW-0472">Membrane</keyword>
<dbReference type="Pfam" id="PF19040">
    <property type="entry name" value="SGNH"/>
    <property type="match status" value="1"/>
</dbReference>
<dbReference type="VEuPathDB" id="FungiDB:SPRG_01597"/>
<keyword evidence="1" id="KW-1133">Transmembrane helix</keyword>
<dbReference type="InterPro" id="IPR002656">
    <property type="entry name" value="Acyl_transf_3_dom"/>
</dbReference>
<keyword evidence="5" id="KW-1185">Reference proteome</keyword>
<dbReference type="GO" id="GO:0000271">
    <property type="term" value="P:polysaccharide biosynthetic process"/>
    <property type="evidence" value="ECO:0007669"/>
    <property type="project" value="TreeGrafter"/>
</dbReference>
<dbReference type="GeneID" id="24124179"/>
<dbReference type="PANTHER" id="PTHR23028:SF53">
    <property type="entry name" value="ACYL_TRANSF_3 DOMAIN-CONTAINING PROTEIN"/>
    <property type="match status" value="1"/>
</dbReference>
<sequence>MATESTALLAPHALAYRPDIDGLRCVAVLPVVLYHAYPTLVPGGFTGVDVFFVISGFLISSILFKDLSRGAFSYQNFYARRIRRIFPSLLVVLAVVLGLGVAWYLTPALRDMAETLYAGAIFGANIQVLSRNQGYFDASTKENPLLHLWSLGVEEQFYMVWPCVTAAILALPYTSALTLQIVLVASSFLLNVALLHAEHPWSFYFPFCRFWQMATGGLVAFRQRQQGHKTRYPGALSVLGAGLLLAGYAFLDETSLFPGVDALLPTLGAACLVVAGPSALVNTYVLNQAPVVFVGKISYALYLWHWPLLVFAKARYTVDVYRPFYMQPYFLLLLAFGLSVGTTYGVENVVRKHRSPRTVPLLALSMALMAILGLVVSLYPGFFSGPARLAATAPVATATSFIVLDDEGQPNISRMPRREPPTVAKLLAADGDWAPNDGYAPLPRGSQFGEYEYAWVLNPGDDDNLVMVLGDSHAEMLRPRFKFLYDLARRAGDPFPTIVFLAQGAHPPLPCVRDHAGHVEIVRRMQPKALLYSSDWSQFLRPSGDGLHDAPRCCAAGYRDDCAYQSWGDVATLLKAFQDEMTRFQDLGINVFASSLNPEGPRFHYRNMLAGGDIRAIAPVRLSAYRQENARLLSLLEGAIRGANATIIDYAQNQCYNDVCEVVSTARGEPILKDDHHYRPYYAKYYLSVLDQVVDAVYN</sequence>
<dbReference type="Pfam" id="PF01757">
    <property type="entry name" value="Acyl_transf_3"/>
    <property type="match status" value="1"/>
</dbReference>
<dbReference type="GO" id="GO:0016747">
    <property type="term" value="F:acyltransferase activity, transferring groups other than amino-acyl groups"/>
    <property type="evidence" value="ECO:0007669"/>
    <property type="project" value="InterPro"/>
</dbReference>
<dbReference type="InterPro" id="IPR050879">
    <property type="entry name" value="Acyltransferase_3"/>
</dbReference>
<gene>
    <name evidence="4" type="ORF">SPRG_01597</name>
</gene>
<feature type="transmembrane region" description="Helical" evidence="1">
    <location>
        <begin position="40"/>
        <end position="64"/>
    </location>
</feature>
<dbReference type="Proteomes" id="UP000030745">
    <property type="component" value="Unassembled WGS sequence"/>
</dbReference>
<protein>
    <recommendedName>
        <fullName evidence="6">Acyltransferase 3 domain-containing protein</fullName>
    </recommendedName>
</protein>
<evidence type="ECO:0000256" key="1">
    <source>
        <dbReference type="SAM" id="Phobius"/>
    </source>
</evidence>
<evidence type="ECO:0000259" key="2">
    <source>
        <dbReference type="Pfam" id="PF01757"/>
    </source>
</evidence>
<feature type="transmembrane region" description="Helical" evidence="1">
    <location>
        <begin position="156"/>
        <end position="174"/>
    </location>
</feature>
<reference evidence="4 5" key="1">
    <citation type="journal article" date="2013" name="PLoS Genet.">
        <title>Distinctive expansion of potential virulence genes in the genome of the oomycete fish pathogen Saprolegnia parasitica.</title>
        <authorList>
            <person name="Jiang R.H."/>
            <person name="de Bruijn I."/>
            <person name="Haas B.J."/>
            <person name="Belmonte R."/>
            <person name="Lobach L."/>
            <person name="Christie J."/>
            <person name="van den Ackerveken G."/>
            <person name="Bottin A."/>
            <person name="Bulone V."/>
            <person name="Diaz-Moreno S.M."/>
            <person name="Dumas B."/>
            <person name="Fan L."/>
            <person name="Gaulin E."/>
            <person name="Govers F."/>
            <person name="Grenville-Briggs L.J."/>
            <person name="Horner N.R."/>
            <person name="Levin J.Z."/>
            <person name="Mammella M."/>
            <person name="Meijer H.J."/>
            <person name="Morris P."/>
            <person name="Nusbaum C."/>
            <person name="Oome S."/>
            <person name="Phillips A.J."/>
            <person name="van Rooyen D."/>
            <person name="Rzeszutek E."/>
            <person name="Saraiva M."/>
            <person name="Secombes C.J."/>
            <person name="Seidl M.F."/>
            <person name="Snel B."/>
            <person name="Stassen J.H."/>
            <person name="Sykes S."/>
            <person name="Tripathy S."/>
            <person name="van den Berg H."/>
            <person name="Vega-Arreguin J.C."/>
            <person name="Wawra S."/>
            <person name="Young S.K."/>
            <person name="Zeng Q."/>
            <person name="Dieguez-Uribeondo J."/>
            <person name="Russ C."/>
            <person name="Tyler B.M."/>
            <person name="van West P."/>
        </authorList>
    </citation>
    <scope>NUCLEOTIDE SEQUENCE [LARGE SCALE GENOMIC DNA]</scope>
    <source>
        <strain evidence="4 5">CBS 223.65</strain>
    </source>
</reference>
<feature type="transmembrane region" description="Helical" evidence="1">
    <location>
        <begin position="85"/>
        <end position="105"/>
    </location>
</feature>
<evidence type="ECO:0000259" key="3">
    <source>
        <dbReference type="Pfam" id="PF19040"/>
    </source>
</evidence>
<dbReference type="OMA" id="QPNISRM"/>
<proteinExistence type="predicted"/>
<feature type="transmembrane region" description="Helical" evidence="1">
    <location>
        <begin position="297"/>
        <end position="316"/>
    </location>
</feature>
<dbReference type="PANTHER" id="PTHR23028">
    <property type="entry name" value="ACETYLTRANSFERASE"/>
    <property type="match status" value="1"/>
</dbReference>
<feature type="transmembrane region" description="Helical" evidence="1">
    <location>
        <begin position="358"/>
        <end position="379"/>
    </location>
</feature>
<keyword evidence="1" id="KW-0812">Transmembrane</keyword>
<dbReference type="OrthoDB" id="207378at2759"/>
<feature type="transmembrane region" description="Helical" evidence="1">
    <location>
        <begin position="328"/>
        <end position="346"/>
    </location>
</feature>
<evidence type="ECO:0008006" key="6">
    <source>
        <dbReference type="Google" id="ProtNLM"/>
    </source>
</evidence>
<dbReference type="RefSeq" id="XP_012195356.1">
    <property type="nucleotide sequence ID" value="XM_012339966.1"/>
</dbReference>
<dbReference type="EMBL" id="KK583192">
    <property type="protein sequence ID" value="KDO33572.1"/>
    <property type="molecule type" value="Genomic_DNA"/>
</dbReference>
<dbReference type="STRING" id="695850.A0A067D3H7"/>
<feature type="domain" description="SGNH" evidence="3">
    <location>
        <begin position="460"/>
        <end position="688"/>
    </location>
</feature>
<feature type="domain" description="Acyltransferase 3" evidence="2">
    <location>
        <begin position="19"/>
        <end position="335"/>
    </location>
</feature>
<dbReference type="GO" id="GO:0016020">
    <property type="term" value="C:membrane"/>
    <property type="evidence" value="ECO:0007669"/>
    <property type="project" value="TreeGrafter"/>
</dbReference>
<evidence type="ECO:0000313" key="4">
    <source>
        <dbReference type="EMBL" id="KDO33572.1"/>
    </source>
</evidence>
<name>A0A067D3H7_SAPPC</name>
<dbReference type="AlphaFoldDB" id="A0A067D3H7"/>
<feature type="transmembrane region" description="Helical" evidence="1">
    <location>
        <begin position="233"/>
        <end position="251"/>
    </location>
</feature>